<name>A0A939E1E4_9CORY</name>
<keyword evidence="2" id="KW-0443">Lipid metabolism</keyword>
<evidence type="ECO:0000313" key="4">
    <source>
        <dbReference type="EMBL" id="MBN9644670.1"/>
    </source>
</evidence>
<dbReference type="GO" id="GO:0016829">
    <property type="term" value="F:lyase activity"/>
    <property type="evidence" value="ECO:0007669"/>
    <property type="project" value="UniProtKB-KW"/>
</dbReference>
<organism evidence="4 5">
    <name type="scientific">Corynebacterium mendelii</name>
    <dbReference type="NCBI Taxonomy" id="2765362"/>
    <lineage>
        <taxon>Bacteria</taxon>
        <taxon>Bacillati</taxon>
        <taxon>Actinomycetota</taxon>
        <taxon>Actinomycetes</taxon>
        <taxon>Mycobacteriales</taxon>
        <taxon>Corynebacteriaceae</taxon>
        <taxon>Corynebacterium</taxon>
    </lineage>
</organism>
<comment type="similarity">
    <text evidence="1">Belongs to the enoyl-CoA hydratase/isomerase family.</text>
</comment>
<dbReference type="SUPFAM" id="SSF52096">
    <property type="entry name" value="ClpP/crotonase"/>
    <property type="match status" value="1"/>
</dbReference>
<evidence type="ECO:0000256" key="1">
    <source>
        <dbReference type="ARBA" id="ARBA00005254"/>
    </source>
</evidence>
<protein>
    <submittedName>
        <fullName evidence="4">Enoyl-CoA hydratase/isomerase family protein</fullName>
    </submittedName>
</protein>
<accession>A0A939E1E4</accession>
<dbReference type="Pfam" id="PF00378">
    <property type="entry name" value="ECH_1"/>
    <property type="match status" value="1"/>
</dbReference>
<keyword evidence="3" id="KW-0456">Lyase</keyword>
<dbReference type="EMBL" id="JAFLEQ010000016">
    <property type="protein sequence ID" value="MBN9644670.1"/>
    <property type="molecule type" value="Genomic_DNA"/>
</dbReference>
<evidence type="ECO:0000313" key="5">
    <source>
        <dbReference type="Proteomes" id="UP000664332"/>
    </source>
</evidence>
<dbReference type="RefSeq" id="WP_207279159.1">
    <property type="nucleotide sequence ID" value="NZ_JAFLEQ010000016.1"/>
</dbReference>
<dbReference type="PANTHER" id="PTHR11941">
    <property type="entry name" value="ENOYL-COA HYDRATASE-RELATED"/>
    <property type="match status" value="1"/>
</dbReference>
<evidence type="ECO:0000256" key="2">
    <source>
        <dbReference type="ARBA" id="ARBA00023098"/>
    </source>
</evidence>
<dbReference type="PANTHER" id="PTHR11941:SF169">
    <property type="entry name" value="(7AS)-7A-METHYL-1,5-DIOXO-2,3,5,6,7,7A-HEXAHYDRO-1H-INDENE-CARBOXYL-COA HYDROLASE"/>
    <property type="match status" value="1"/>
</dbReference>
<dbReference type="Proteomes" id="UP000664332">
    <property type="component" value="Unassembled WGS sequence"/>
</dbReference>
<gene>
    <name evidence="4" type="ORF">JZY06_08625</name>
</gene>
<dbReference type="AlphaFoldDB" id="A0A939E1E4"/>
<dbReference type="InterPro" id="IPR001753">
    <property type="entry name" value="Enoyl-CoA_hydra/iso"/>
</dbReference>
<dbReference type="InterPro" id="IPR029045">
    <property type="entry name" value="ClpP/crotonase-like_dom_sf"/>
</dbReference>
<keyword evidence="5" id="KW-1185">Reference proteome</keyword>
<dbReference type="CDD" id="cd06558">
    <property type="entry name" value="crotonase-like"/>
    <property type="match status" value="1"/>
</dbReference>
<dbReference type="Gene3D" id="3.90.226.10">
    <property type="entry name" value="2-enoyl-CoA Hydratase, Chain A, domain 1"/>
    <property type="match status" value="1"/>
</dbReference>
<reference evidence="4" key="1">
    <citation type="submission" date="2021-03" db="EMBL/GenBank/DDBJ databases">
        <authorList>
            <person name="Sun Q."/>
        </authorList>
    </citation>
    <scope>NUCLEOTIDE SEQUENCE</scope>
    <source>
        <strain evidence="4">CCM 8862</strain>
    </source>
</reference>
<sequence>MTEPTMLDSGLVSVTDQPRHGGGYVTTVTLTRGRKRNALSGAMCRDIGGFFARLRADGDQWGCEGPAPDSPRLVVIEATGPAFCAGADLDTVHDAAFLSDLYTMLRAIVLCPVPVIAVIDGPAVGAGLQLALACDRRLAGPRASFRLPPAALGFPLDAWTVNRLVDMVGLGRAQSMLLDPQPVPATTAAAMGLCEGPGTTAGVDAVIERMAHLAPLSLAQLKTQLRGTLLPEDPATGGDSAGSALAARCFASSDVDEAMRARQEKRRPRFTGR</sequence>
<proteinExistence type="inferred from homology"/>
<dbReference type="GO" id="GO:0006635">
    <property type="term" value="P:fatty acid beta-oxidation"/>
    <property type="evidence" value="ECO:0007669"/>
    <property type="project" value="TreeGrafter"/>
</dbReference>
<comment type="caution">
    <text evidence="4">The sequence shown here is derived from an EMBL/GenBank/DDBJ whole genome shotgun (WGS) entry which is preliminary data.</text>
</comment>
<evidence type="ECO:0000256" key="3">
    <source>
        <dbReference type="ARBA" id="ARBA00023239"/>
    </source>
</evidence>